<dbReference type="InterPro" id="IPR046909">
    <property type="entry name" value="cREC_REC"/>
</dbReference>
<sequence length="124" mass="14692">MKVFVDDLRKCPERYELFRSAEDFLDWRKKNNDVEIDILALDHDLGENCLNGYELVQELVKSTRMDNIKTIIFHTDNLIGMKNMYYYLSNAQKHGIISKNIVINPNKYNCLDGKFTHSLYRIIK</sequence>
<accession>A0A249XXP1</accession>
<dbReference type="EMBL" id="MF001358">
    <property type="protein sequence ID" value="ASZ76738.1"/>
    <property type="molecule type" value="Genomic_DNA"/>
</dbReference>
<reference evidence="2 3" key="1">
    <citation type="submission" date="2017-04" db="EMBL/GenBank/DDBJ databases">
        <title>Complete Genome Sequence of Lytic Bacteriophage EF1 Infecting Enterococcus faecalis Isolates.</title>
        <authorList>
            <person name="Kim D."/>
            <person name="Kim Y.J."/>
            <person name="Han B.K."/>
            <person name="Kim H."/>
        </authorList>
    </citation>
    <scope>NUCLEOTIDE SEQUENCE [LARGE SCALE GENOMIC DNA]</scope>
</reference>
<keyword evidence="3" id="KW-1185">Reference proteome</keyword>
<dbReference type="Proteomes" id="UP000260005">
    <property type="component" value="Segment"/>
</dbReference>
<organism evidence="2 3">
    <name type="scientific">Enterococcus phage EF1</name>
    <dbReference type="NCBI Taxonomy" id="2025813"/>
    <lineage>
        <taxon>Viruses</taxon>
        <taxon>Duplodnaviria</taxon>
        <taxon>Heunggongvirae</taxon>
        <taxon>Uroviricota</taxon>
        <taxon>Caudoviricetes</taxon>
    </lineage>
</organism>
<evidence type="ECO:0000313" key="2">
    <source>
        <dbReference type="EMBL" id="ASZ76738.1"/>
    </source>
</evidence>
<protein>
    <recommendedName>
        <fullName evidence="1">Cyclic-phosphate processing Receiver domain-containing protein</fullName>
    </recommendedName>
</protein>
<name>A0A249XXP1_9CAUD</name>
<feature type="domain" description="Cyclic-phosphate processing Receiver" evidence="1">
    <location>
        <begin position="1"/>
        <end position="89"/>
    </location>
</feature>
<dbReference type="Pfam" id="PF20274">
    <property type="entry name" value="cREC_REC"/>
    <property type="match status" value="1"/>
</dbReference>
<evidence type="ECO:0000313" key="3">
    <source>
        <dbReference type="Proteomes" id="UP000260005"/>
    </source>
</evidence>
<proteinExistence type="predicted"/>
<evidence type="ECO:0000259" key="1">
    <source>
        <dbReference type="Pfam" id="PF20274"/>
    </source>
</evidence>